<dbReference type="InterPro" id="IPR016180">
    <property type="entry name" value="Ribosomal_uL16_dom"/>
</dbReference>
<accession>W8VTG4</accession>
<dbReference type="RefSeq" id="YP_009004111.1">
    <property type="nucleotide sequence ID" value="NC_023545.1"/>
</dbReference>
<dbReference type="CDD" id="cd01433">
    <property type="entry name" value="Ribosomal_L16_L10e"/>
    <property type="match status" value="1"/>
</dbReference>
<dbReference type="GO" id="GO:0003735">
    <property type="term" value="F:structural constituent of ribosome"/>
    <property type="evidence" value="ECO:0007669"/>
    <property type="project" value="InterPro"/>
</dbReference>
<dbReference type="PANTHER" id="PTHR12220:SF13">
    <property type="entry name" value="LARGE RIBOSOMAL SUBUNIT PROTEIN UL16M"/>
    <property type="match status" value="1"/>
</dbReference>
<dbReference type="InterPro" id="IPR020798">
    <property type="entry name" value="Ribosomal_uL16_CS"/>
</dbReference>
<dbReference type="GO" id="GO:0006412">
    <property type="term" value="P:translation"/>
    <property type="evidence" value="ECO:0007669"/>
    <property type="project" value="InterPro"/>
</dbReference>
<dbReference type="PANTHER" id="PTHR12220">
    <property type="entry name" value="50S/60S RIBOSOMAL PROTEIN L16"/>
    <property type="match status" value="1"/>
</dbReference>
<evidence type="ECO:0000256" key="4">
    <source>
        <dbReference type="RuleBase" id="RU004413"/>
    </source>
</evidence>
<dbReference type="InterPro" id="IPR036920">
    <property type="entry name" value="Ribosomal_uL16_sf"/>
</dbReference>
<evidence type="ECO:0000256" key="3">
    <source>
        <dbReference type="ARBA" id="ARBA00023274"/>
    </source>
</evidence>
<dbReference type="AlphaFoldDB" id="W8VTG4"/>
<dbReference type="Pfam" id="PF00252">
    <property type="entry name" value="Ribosomal_L16"/>
    <property type="match status" value="1"/>
</dbReference>
<dbReference type="InterPro" id="IPR000114">
    <property type="entry name" value="Ribosomal_uL16_bact-type"/>
</dbReference>
<dbReference type="FunFam" id="3.90.1170.10:FF:000001">
    <property type="entry name" value="50S ribosomal protein L16"/>
    <property type="match status" value="1"/>
</dbReference>
<dbReference type="PROSITE" id="PS00586">
    <property type="entry name" value="RIBOSOMAL_L16_1"/>
    <property type="match status" value="1"/>
</dbReference>
<protein>
    <submittedName>
        <fullName evidence="5">Ribosomal protein L16</fullName>
    </submittedName>
</protein>
<geneLocation type="mitochondrion" evidence="5"/>
<dbReference type="GO" id="GO:0019843">
    <property type="term" value="F:rRNA binding"/>
    <property type="evidence" value="ECO:0007669"/>
    <property type="project" value="InterPro"/>
</dbReference>
<dbReference type="Gene3D" id="3.90.1170.10">
    <property type="entry name" value="Ribosomal protein L10e/L16"/>
    <property type="match status" value="1"/>
</dbReference>
<comment type="similarity">
    <text evidence="1 4">Belongs to the universal ribosomal protein uL16 family.</text>
</comment>
<proteinExistence type="inferred from homology"/>
<evidence type="ECO:0000256" key="1">
    <source>
        <dbReference type="ARBA" id="ARBA00008931"/>
    </source>
</evidence>
<dbReference type="GO" id="GO:0005840">
    <property type="term" value="C:ribosome"/>
    <property type="evidence" value="ECO:0007669"/>
    <property type="project" value="UniProtKB-KW"/>
</dbReference>
<evidence type="ECO:0000313" key="5">
    <source>
        <dbReference type="EMBL" id="BAO51953.1"/>
    </source>
</evidence>
<keyword evidence="5" id="KW-0496">Mitochondrion</keyword>
<organism evidence="5">
    <name type="scientific">Tsukubamonas globosa</name>
    <dbReference type="NCBI Taxonomy" id="875863"/>
    <lineage>
        <taxon>Eukaryota</taxon>
        <taxon>Discoba</taxon>
        <taxon>Tsukubamonadida</taxon>
        <taxon>Tsukubamonadidae</taxon>
        <taxon>Tsukubamonas</taxon>
    </lineage>
</organism>
<sequence length="134" mass="14915">MLLSPKKRVFQKSHKGPIGGISCTSHINFGKYALVAETSGRITARQIEAARKTINRRIKKIGKLWIRIFPDLPVSSKPNEVRMGKGKGSVDYWVCKVKAGRVLFELSDVAFDIARASLLMGSNKLPITTKFITK</sequence>
<dbReference type="SUPFAM" id="SSF54686">
    <property type="entry name" value="Ribosomal protein L16p/L10e"/>
    <property type="match status" value="1"/>
</dbReference>
<dbReference type="PROSITE" id="PS00701">
    <property type="entry name" value="RIBOSOMAL_L16_2"/>
    <property type="match status" value="1"/>
</dbReference>
<dbReference type="EMBL" id="AB854048">
    <property type="protein sequence ID" value="BAO51953.1"/>
    <property type="molecule type" value="Genomic_DNA"/>
</dbReference>
<dbReference type="PRINTS" id="PR00060">
    <property type="entry name" value="RIBOSOMALL16"/>
</dbReference>
<dbReference type="GO" id="GO:1990904">
    <property type="term" value="C:ribonucleoprotein complex"/>
    <property type="evidence" value="ECO:0007669"/>
    <property type="project" value="UniProtKB-KW"/>
</dbReference>
<gene>
    <name evidence="5" type="primary">rpl16</name>
</gene>
<keyword evidence="2 4" id="KW-0689">Ribosomal protein</keyword>
<reference evidence="5" key="1">
    <citation type="journal article" date="2014" name="Genome Biol. Evol.">
        <title>Gene Content Evolution in Discobid Mitochondria Deduced from the Phylogenetic Position and Complete Mitochondrial Genome of Tsukubamonas globosa.</title>
        <authorList>
            <person name="Kamikawa R."/>
            <person name="Kolisko M."/>
            <person name="Nishimura Y."/>
            <person name="Yabuki A."/>
            <person name="Brown M.W."/>
            <person name="Ishikawa S.A."/>
            <person name="Ishida K."/>
            <person name="Roger A.J."/>
            <person name="Hashimoto T."/>
            <person name="Inagaki Y."/>
        </authorList>
    </citation>
    <scope>NUCLEOTIDE SEQUENCE</scope>
</reference>
<dbReference type="InterPro" id="IPR047873">
    <property type="entry name" value="Ribosomal_uL16"/>
</dbReference>
<evidence type="ECO:0000256" key="2">
    <source>
        <dbReference type="ARBA" id="ARBA00022980"/>
    </source>
</evidence>
<keyword evidence="3 4" id="KW-0687">Ribonucleoprotein</keyword>
<dbReference type="NCBIfam" id="TIGR01164">
    <property type="entry name" value="rplP_bact"/>
    <property type="match status" value="1"/>
</dbReference>
<dbReference type="GeneID" id="18490801"/>
<name>W8VTG4_9EUKA</name>